<keyword evidence="4" id="KW-0865">Zymogen</keyword>
<dbReference type="SUPFAM" id="SSF56235">
    <property type="entry name" value="N-terminal nucleophile aminohydrolases (Ntn hydrolases)"/>
    <property type="match status" value="1"/>
</dbReference>
<dbReference type="InterPro" id="IPR002692">
    <property type="entry name" value="S45"/>
</dbReference>
<dbReference type="InterPro" id="IPR043147">
    <property type="entry name" value="Penicillin_amidase_A-knob"/>
</dbReference>
<accession>A0A4R7VF78</accession>
<reference evidence="6 7" key="1">
    <citation type="submission" date="2019-03" db="EMBL/GenBank/DDBJ databases">
        <title>Genomic Encyclopedia of Archaeal and Bacterial Type Strains, Phase II (KMG-II): from individual species to whole genera.</title>
        <authorList>
            <person name="Goeker M."/>
        </authorList>
    </citation>
    <scope>NUCLEOTIDE SEQUENCE [LARGE SCALE GENOMIC DNA]</scope>
    <source>
        <strain evidence="6 7">DSM 45499</strain>
    </source>
</reference>
<dbReference type="RefSeq" id="WP_133905166.1">
    <property type="nucleotide sequence ID" value="NZ_SOCP01000009.1"/>
</dbReference>
<organism evidence="6 7">
    <name type="scientific">Actinophytocola oryzae</name>
    <dbReference type="NCBI Taxonomy" id="502181"/>
    <lineage>
        <taxon>Bacteria</taxon>
        <taxon>Bacillati</taxon>
        <taxon>Actinomycetota</taxon>
        <taxon>Actinomycetes</taxon>
        <taxon>Pseudonocardiales</taxon>
        <taxon>Pseudonocardiaceae</taxon>
    </lineage>
</organism>
<gene>
    <name evidence="6" type="ORF">CLV71_109109</name>
</gene>
<protein>
    <submittedName>
        <fullName evidence="6">Acyl-homoserine-lactone acylase</fullName>
    </submittedName>
</protein>
<dbReference type="Gene3D" id="3.60.20.10">
    <property type="entry name" value="Glutamine Phosphoribosylpyrophosphate, subunit 1, domain 1"/>
    <property type="match status" value="1"/>
</dbReference>
<dbReference type="PANTHER" id="PTHR34218">
    <property type="entry name" value="PEPTIDASE S45 PENICILLIN AMIDASE"/>
    <property type="match status" value="1"/>
</dbReference>
<evidence type="ECO:0000256" key="4">
    <source>
        <dbReference type="ARBA" id="ARBA00023145"/>
    </source>
</evidence>
<proteinExistence type="inferred from homology"/>
<dbReference type="Pfam" id="PF01804">
    <property type="entry name" value="Penicil_amidase"/>
    <property type="match status" value="1"/>
</dbReference>
<dbReference type="OrthoDB" id="4759017at2"/>
<dbReference type="PANTHER" id="PTHR34218:SF3">
    <property type="entry name" value="ACYL-HOMOSERINE LACTONE ACYLASE PVDQ"/>
    <property type="match status" value="1"/>
</dbReference>
<dbReference type="GO" id="GO:0017000">
    <property type="term" value="P:antibiotic biosynthetic process"/>
    <property type="evidence" value="ECO:0007669"/>
    <property type="project" value="InterPro"/>
</dbReference>
<dbReference type="Gene3D" id="1.10.1400.10">
    <property type="match status" value="1"/>
</dbReference>
<evidence type="ECO:0000256" key="3">
    <source>
        <dbReference type="ARBA" id="ARBA00022801"/>
    </source>
</evidence>
<feature type="chain" id="PRO_5039275051" evidence="5">
    <location>
        <begin position="24"/>
        <end position="785"/>
    </location>
</feature>
<evidence type="ECO:0000256" key="2">
    <source>
        <dbReference type="ARBA" id="ARBA00022729"/>
    </source>
</evidence>
<name>A0A4R7VF78_9PSEU</name>
<feature type="signal peptide" evidence="5">
    <location>
        <begin position="1"/>
        <end position="23"/>
    </location>
</feature>
<dbReference type="InterPro" id="IPR023343">
    <property type="entry name" value="Penicillin_amidase_dom1"/>
</dbReference>
<dbReference type="AlphaFoldDB" id="A0A4R7VF78"/>
<dbReference type="InterPro" id="IPR029055">
    <property type="entry name" value="Ntn_hydrolases_N"/>
</dbReference>
<dbReference type="InterPro" id="IPR043146">
    <property type="entry name" value="Penicillin_amidase_N_B-knob"/>
</dbReference>
<dbReference type="GO" id="GO:0016811">
    <property type="term" value="F:hydrolase activity, acting on carbon-nitrogen (but not peptide) bonds, in linear amides"/>
    <property type="evidence" value="ECO:0007669"/>
    <property type="project" value="InterPro"/>
</dbReference>
<dbReference type="EMBL" id="SOCP01000009">
    <property type="protein sequence ID" value="TDV47874.1"/>
    <property type="molecule type" value="Genomic_DNA"/>
</dbReference>
<evidence type="ECO:0000313" key="6">
    <source>
        <dbReference type="EMBL" id="TDV47874.1"/>
    </source>
</evidence>
<comment type="caution">
    <text evidence="6">The sequence shown here is derived from an EMBL/GenBank/DDBJ whole genome shotgun (WGS) entry which is preliminary data.</text>
</comment>
<evidence type="ECO:0000256" key="5">
    <source>
        <dbReference type="SAM" id="SignalP"/>
    </source>
</evidence>
<dbReference type="Gene3D" id="2.30.120.10">
    <property type="match status" value="1"/>
</dbReference>
<comment type="similarity">
    <text evidence="1">Belongs to the peptidase S45 family.</text>
</comment>
<dbReference type="Gene3D" id="1.10.439.10">
    <property type="entry name" value="Penicillin Amidohydrolase, domain 1"/>
    <property type="match status" value="1"/>
</dbReference>
<evidence type="ECO:0000256" key="1">
    <source>
        <dbReference type="ARBA" id="ARBA00006586"/>
    </source>
</evidence>
<keyword evidence="7" id="KW-1185">Reference proteome</keyword>
<keyword evidence="3" id="KW-0378">Hydrolase</keyword>
<sequence>MRRGIHWGAALVAVATIFTTVSAVPGAAEPRHGYAADIRYTEYGIPHITAKDFGGLGYGYGYAAATDNVCLLAKMYVTVNAQRSRYFGADTPSDFDYGPARTNLDSDLYFQQVNDSRIVDHLVAQQAPVGPRREVRDIIRGYAAGYNRFVREGRITDPACRGAEWVRPISEKDVYRHFYAVFTYAGAAQAMDSIATAAPATAATPAAAAAPADAVAKVREALEGRDMGSNAIAVGSDGTANGRGLLLGNPHFPWQGGRRFWQSQLTVPGRLDVSGGSLLGLPLVQIGFNKDVAWSHTVSTAATFGFYQVNLVPGDPTSYLVDGKAEKMTSRTVRVRVQDGTVERTLYSTRYGPVLADLFGIPGTGWTTTTAFAIRDANRDNLRGLNTWFGFGQARDTKGITDVLRGTQGVPWVNTIATDRSGHALFSDIQVVPHVTDELAATCSTPLGQQIFPAEGIPVLDGTRAECAWGTDRDAAVPGIFGPKRLPLLNRADYVENSNDSAWLSNPHQPITNYPRIVGDIGTQRGPRTRMGITAIEEGLGSFTRQAMQNLLFADRSWSGEQAAAAAAQLCASFPNGQAPTSSGGTVPVGNACTALSGWDRTMTVDSRGGLLFEQFWLKAGGTQGLWLVPFDPADPVATPNTLDTANPAVAQALGDAIAELRAAGVDPAAPLGENHYVVRNGTRIPVHGGNGAQGVLNAIQATWDPAAGDVEVVHGSSHIQAVSFTGGQCPDAATLLTYSQSANPSSAHFADQTALFSDSRWVRSRFCEKDIMAAPGLKVVRLRG</sequence>
<dbReference type="Proteomes" id="UP000294927">
    <property type="component" value="Unassembled WGS sequence"/>
</dbReference>
<keyword evidence="2 5" id="KW-0732">Signal</keyword>
<evidence type="ECO:0000313" key="7">
    <source>
        <dbReference type="Proteomes" id="UP000294927"/>
    </source>
</evidence>